<reference evidence="1 2" key="1">
    <citation type="submission" date="2016-06" db="EMBL/GenBank/DDBJ databases">
        <authorList>
            <person name="Kjaerup R.B."/>
            <person name="Dalgaard T.S."/>
            <person name="Juul-Madsen H.R."/>
        </authorList>
    </citation>
    <scope>NUCLEOTIDE SEQUENCE [LARGE SCALE GENOMIC DNA]</scope>
</reference>
<gene>
    <name evidence="1" type="ORF">ZT3D7_G4133</name>
</gene>
<dbReference type="EMBL" id="LT853694">
    <property type="protein sequence ID" value="SMQ48983.1"/>
    <property type="molecule type" value="Genomic_DNA"/>
</dbReference>
<evidence type="ECO:0000313" key="1">
    <source>
        <dbReference type="EMBL" id="SMQ48983.1"/>
    </source>
</evidence>
<keyword evidence="2" id="KW-1185">Reference proteome</keyword>
<organism evidence="1 2">
    <name type="scientific">Zymoseptoria tritici (strain ST99CH_3D7)</name>
    <dbReference type="NCBI Taxonomy" id="1276538"/>
    <lineage>
        <taxon>Eukaryota</taxon>
        <taxon>Fungi</taxon>
        <taxon>Dikarya</taxon>
        <taxon>Ascomycota</taxon>
        <taxon>Pezizomycotina</taxon>
        <taxon>Dothideomycetes</taxon>
        <taxon>Dothideomycetidae</taxon>
        <taxon>Mycosphaerellales</taxon>
        <taxon>Mycosphaerellaceae</taxon>
        <taxon>Zymoseptoria</taxon>
    </lineage>
</organism>
<name>A0A1X7RNJ2_ZYMT9</name>
<evidence type="ECO:0000313" key="2">
    <source>
        <dbReference type="Proteomes" id="UP000215127"/>
    </source>
</evidence>
<dbReference type="AlphaFoldDB" id="A0A1X7RNJ2"/>
<dbReference type="Proteomes" id="UP000215127">
    <property type="component" value="Chromosome 3"/>
</dbReference>
<protein>
    <submittedName>
        <fullName evidence="1">Uncharacterized protein</fullName>
    </submittedName>
</protein>
<accession>A0A1X7RNJ2</accession>
<proteinExistence type="predicted"/>
<sequence>MLLLLVRCLFRANLLAGRACSARRLRSLAENFLRTTNCDAPFTWTRAIALAVTSLAFGAAAWTTAT</sequence>